<dbReference type="PANTHER" id="PTHR44167">
    <property type="entry name" value="OVARIAN-SPECIFIC SERINE/THREONINE-PROTEIN KINASE LOK-RELATED"/>
    <property type="match status" value="1"/>
</dbReference>
<name>A0A5M3MAE3_CONPW</name>
<evidence type="ECO:0000313" key="10">
    <source>
        <dbReference type="Proteomes" id="UP000053558"/>
    </source>
</evidence>
<keyword evidence="6" id="KW-0067">ATP-binding</keyword>
<evidence type="ECO:0000256" key="4">
    <source>
        <dbReference type="ARBA" id="ARBA00022741"/>
    </source>
</evidence>
<feature type="compositionally biased region" description="Acidic residues" evidence="7">
    <location>
        <begin position="1"/>
        <end position="21"/>
    </location>
</feature>
<dbReference type="GO" id="GO:0005524">
    <property type="term" value="F:ATP binding"/>
    <property type="evidence" value="ECO:0007669"/>
    <property type="project" value="UniProtKB-KW"/>
</dbReference>
<evidence type="ECO:0000256" key="3">
    <source>
        <dbReference type="ARBA" id="ARBA00022679"/>
    </source>
</evidence>
<evidence type="ECO:0000256" key="6">
    <source>
        <dbReference type="ARBA" id="ARBA00022840"/>
    </source>
</evidence>
<dbReference type="PROSITE" id="PS00108">
    <property type="entry name" value="PROTEIN_KINASE_ST"/>
    <property type="match status" value="1"/>
</dbReference>
<comment type="caution">
    <text evidence="9">The sequence shown here is derived from an EMBL/GenBank/DDBJ whole genome shotgun (WGS) entry which is preliminary data.</text>
</comment>
<protein>
    <recommendedName>
        <fullName evidence="1">non-specific serine/threonine protein kinase</fullName>
        <ecNumber evidence="1">2.7.11.1</ecNumber>
    </recommendedName>
</protein>
<dbReference type="InterPro" id="IPR011009">
    <property type="entry name" value="Kinase-like_dom_sf"/>
</dbReference>
<feature type="compositionally biased region" description="Low complexity" evidence="7">
    <location>
        <begin position="414"/>
        <end position="430"/>
    </location>
</feature>
<dbReference type="KEGG" id="cput:CONPUDRAFT_84847"/>
<dbReference type="Gene3D" id="3.30.200.20">
    <property type="entry name" value="Phosphorylase Kinase, domain 1"/>
    <property type="match status" value="1"/>
</dbReference>
<dbReference type="Gene3D" id="1.10.510.10">
    <property type="entry name" value="Transferase(Phosphotransferase) domain 1"/>
    <property type="match status" value="1"/>
</dbReference>
<dbReference type="AlphaFoldDB" id="A0A5M3MAE3"/>
<feature type="region of interest" description="Disordered" evidence="7">
    <location>
        <begin position="400"/>
        <end position="434"/>
    </location>
</feature>
<keyword evidence="2" id="KW-0723">Serine/threonine-protein kinase</keyword>
<accession>A0A5M3MAE3</accession>
<keyword evidence="10" id="KW-1185">Reference proteome</keyword>
<dbReference type="RefSeq" id="XP_007773442.1">
    <property type="nucleotide sequence ID" value="XM_007775252.1"/>
</dbReference>
<organism evidence="9 10">
    <name type="scientific">Coniophora puteana (strain RWD-64-598)</name>
    <name type="common">Brown rot fungus</name>
    <dbReference type="NCBI Taxonomy" id="741705"/>
    <lineage>
        <taxon>Eukaryota</taxon>
        <taxon>Fungi</taxon>
        <taxon>Dikarya</taxon>
        <taxon>Basidiomycota</taxon>
        <taxon>Agaricomycotina</taxon>
        <taxon>Agaricomycetes</taxon>
        <taxon>Agaricomycetidae</taxon>
        <taxon>Boletales</taxon>
        <taxon>Coniophorineae</taxon>
        <taxon>Coniophoraceae</taxon>
        <taxon>Coniophora</taxon>
    </lineage>
</organism>
<dbReference type="GO" id="GO:0004674">
    <property type="term" value="F:protein serine/threonine kinase activity"/>
    <property type="evidence" value="ECO:0007669"/>
    <property type="project" value="UniProtKB-KW"/>
</dbReference>
<proteinExistence type="predicted"/>
<dbReference type="PANTHER" id="PTHR44167:SF23">
    <property type="entry name" value="CDC7 KINASE, ISOFORM A-RELATED"/>
    <property type="match status" value="1"/>
</dbReference>
<feature type="region of interest" description="Disordered" evidence="7">
    <location>
        <begin position="276"/>
        <end position="304"/>
    </location>
</feature>
<dbReference type="GeneID" id="19210852"/>
<dbReference type="SMART" id="SM00220">
    <property type="entry name" value="S_TKc"/>
    <property type="match status" value="1"/>
</dbReference>
<dbReference type="CDD" id="cd14019">
    <property type="entry name" value="STKc_Cdc7"/>
    <property type="match status" value="1"/>
</dbReference>
<dbReference type="InterPro" id="IPR008271">
    <property type="entry name" value="Ser/Thr_kinase_AS"/>
</dbReference>
<sequence>MDADGDADVNGDADEETDEETTILRKPPDERAEIRQEIENLEAAVPSLAEDYKLLDRLGTGTFSSVYKAIDLGYHDKWDNIPWHGHHPPCSSAHHQSVPHLPEEKVYVAVKRIYVTSNPERIRNEISIMQDCRGTRHTAQLITAFRHQDQVVAIMPYNRNEDFRDYYRSLSMTGIKQYFRCMFRALRDIHSRGIIHRDVKPANFLFDPRTGIGTLCDFGLASRMDISPKHVSSQRTVNPAHSTYNTCLHTPPSREYPHGTMMQKYDLEQVTKMTREARQKSTWPSDKVGYPDKDIRPHSKANRAGTRGFRAPEVLLKCNQQTGAIDVWSAGMILLFFLTGKFPLFQSSDDVEALMEIAVIIGRQKMEKVAVMHSRTFATNVPSVTPNGISWREFVERQNPTLREPLTPDPRFYPYSTSSTIPSSSSPTSESMREQHVADVEAALALLEDVMQPDVTRRVTPRGALYHPFLAPSPSSLSGGNVDAVDEAEPEDDDVFPSPFGEGACAKDHFVDEVTEEPCVWVRDEDGNKVVRRLVAGEGMAIGRWPCEFHRGEFGPEDSEWGEMG</sequence>
<dbReference type="PROSITE" id="PS50011">
    <property type="entry name" value="PROTEIN_KINASE_DOM"/>
    <property type="match status" value="1"/>
</dbReference>
<reference evidence="10" key="1">
    <citation type="journal article" date="2012" name="Science">
        <title>The Paleozoic origin of enzymatic lignin decomposition reconstructed from 31 fungal genomes.</title>
        <authorList>
            <person name="Floudas D."/>
            <person name="Binder M."/>
            <person name="Riley R."/>
            <person name="Barry K."/>
            <person name="Blanchette R.A."/>
            <person name="Henrissat B."/>
            <person name="Martinez A.T."/>
            <person name="Otillar R."/>
            <person name="Spatafora J.W."/>
            <person name="Yadav J.S."/>
            <person name="Aerts A."/>
            <person name="Benoit I."/>
            <person name="Boyd A."/>
            <person name="Carlson A."/>
            <person name="Copeland A."/>
            <person name="Coutinho P.M."/>
            <person name="de Vries R.P."/>
            <person name="Ferreira P."/>
            <person name="Findley K."/>
            <person name="Foster B."/>
            <person name="Gaskell J."/>
            <person name="Glotzer D."/>
            <person name="Gorecki P."/>
            <person name="Heitman J."/>
            <person name="Hesse C."/>
            <person name="Hori C."/>
            <person name="Igarashi K."/>
            <person name="Jurgens J.A."/>
            <person name="Kallen N."/>
            <person name="Kersten P."/>
            <person name="Kohler A."/>
            <person name="Kuees U."/>
            <person name="Kumar T.K.A."/>
            <person name="Kuo A."/>
            <person name="LaButti K."/>
            <person name="Larrondo L.F."/>
            <person name="Lindquist E."/>
            <person name="Ling A."/>
            <person name="Lombard V."/>
            <person name="Lucas S."/>
            <person name="Lundell T."/>
            <person name="Martin R."/>
            <person name="McLaughlin D.J."/>
            <person name="Morgenstern I."/>
            <person name="Morin E."/>
            <person name="Murat C."/>
            <person name="Nagy L.G."/>
            <person name="Nolan M."/>
            <person name="Ohm R.A."/>
            <person name="Patyshakuliyeva A."/>
            <person name="Rokas A."/>
            <person name="Ruiz-Duenas F.J."/>
            <person name="Sabat G."/>
            <person name="Salamov A."/>
            <person name="Samejima M."/>
            <person name="Schmutz J."/>
            <person name="Slot J.C."/>
            <person name="St John F."/>
            <person name="Stenlid J."/>
            <person name="Sun H."/>
            <person name="Sun S."/>
            <person name="Syed K."/>
            <person name="Tsang A."/>
            <person name="Wiebenga A."/>
            <person name="Young D."/>
            <person name="Pisabarro A."/>
            <person name="Eastwood D.C."/>
            <person name="Martin F."/>
            <person name="Cullen D."/>
            <person name="Grigoriev I.V."/>
            <person name="Hibbett D.S."/>
        </authorList>
    </citation>
    <scope>NUCLEOTIDE SEQUENCE [LARGE SCALE GENOMIC DNA]</scope>
    <source>
        <strain evidence="10">RWD-64-598 SS2</strain>
    </source>
</reference>
<keyword evidence="4" id="KW-0547">Nucleotide-binding</keyword>
<keyword evidence="5 9" id="KW-0418">Kinase</keyword>
<dbReference type="Pfam" id="PF00069">
    <property type="entry name" value="Pkinase"/>
    <property type="match status" value="2"/>
</dbReference>
<evidence type="ECO:0000256" key="7">
    <source>
        <dbReference type="SAM" id="MobiDB-lite"/>
    </source>
</evidence>
<gene>
    <name evidence="9" type="ORF">CONPUDRAFT_84847</name>
</gene>
<dbReference type="SUPFAM" id="SSF56112">
    <property type="entry name" value="Protein kinase-like (PK-like)"/>
    <property type="match status" value="1"/>
</dbReference>
<dbReference type="InterPro" id="IPR000719">
    <property type="entry name" value="Prot_kinase_dom"/>
</dbReference>
<dbReference type="GO" id="GO:0005634">
    <property type="term" value="C:nucleus"/>
    <property type="evidence" value="ECO:0007669"/>
    <property type="project" value="TreeGrafter"/>
</dbReference>
<feature type="domain" description="Protein kinase" evidence="8">
    <location>
        <begin position="52"/>
        <end position="470"/>
    </location>
</feature>
<evidence type="ECO:0000256" key="5">
    <source>
        <dbReference type="ARBA" id="ARBA00022777"/>
    </source>
</evidence>
<dbReference type="EMBL" id="JH711586">
    <property type="protein sequence ID" value="EIW76179.1"/>
    <property type="molecule type" value="Genomic_DNA"/>
</dbReference>
<dbReference type="OrthoDB" id="10020333at2759"/>
<evidence type="ECO:0000313" key="9">
    <source>
        <dbReference type="EMBL" id="EIW76179.1"/>
    </source>
</evidence>
<dbReference type="Proteomes" id="UP000053558">
    <property type="component" value="Unassembled WGS sequence"/>
</dbReference>
<evidence type="ECO:0000259" key="8">
    <source>
        <dbReference type="PROSITE" id="PS50011"/>
    </source>
</evidence>
<keyword evidence="3" id="KW-0808">Transferase</keyword>
<evidence type="ECO:0000256" key="1">
    <source>
        <dbReference type="ARBA" id="ARBA00012513"/>
    </source>
</evidence>
<dbReference type="EC" id="2.7.11.1" evidence="1"/>
<feature type="region of interest" description="Disordered" evidence="7">
    <location>
        <begin position="1"/>
        <end position="30"/>
    </location>
</feature>
<evidence type="ECO:0000256" key="2">
    <source>
        <dbReference type="ARBA" id="ARBA00022527"/>
    </source>
</evidence>
<dbReference type="OMA" id="CLRFRHR"/>
<dbReference type="GO" id="GO:0044773">
    <property type="term" value="P:mitotic DNA damage checkpoint signaling"/>
    <property type="evidence" value="ECO:0007669"/>
    <property type="project" value="TreeGrafter"/>
</dbReference>